<reference evidence="3" key="1">
    <citation type="submission" date="2021-01" db="EMBL/GenBank/DDBJ databases">
        <authorList>
            <person name="Corre E."/>
            <person name="Pelletier E."/>
            <person name="Niang G."/>
            <person name="Scheremetjew M."/>
            <person name="Finn R."/>
            <person name="Kale V."/>
            <person name="Holt S."/>
            <person name="Cochrane G."/>
            <person name="Meng A."/>
            <person name="Brown T."/>
            <person name="Cohen L."/>
        </authorList>
    </citation>
    <scope>NUCLEOTIDE SEQUENCE</scope>
    <source>
        <strain evidence="3">CCMP325</strain>
    </source>
</reference>
<sequence length="670" mass="74596">MPSSPPAKGHSVMVEGRRLLVIQRSLLLVLSAGVLLSLDRSGVFHHSLLSRNTAENVEGSLTYLDQLHPENHVVDKHRYNYHNSISAAKELDSYFDNIPTHDVNSEHTGKKIRNHAIVQSADADEEWSNGRQNLQKAINIVQNEGDAALERAVKNGFLSDGPDLSASSRPQQTAGMDGSRARMYARTIGSLKGQIQKEQNLMRKLERDLASSSTKQKSIVKQDDKALDLNPKSEGWNYDQFSNFNPPVYQGPSSKNGARAENAKDVVASAQDVLQKVRAVSQNMNAERQELVNARESVKEAEQLIDSSLQGLGNPKEGDKTQSLRIAKEDDKSMDLNPYYSNGWVYDEFSNFNRPTNKEVEYVPAGYYNSKYGFTTADFPPKAPVPEHGRYGDLASNTQSLSSKKAAVEEQLTRIPKEGDKSLDLNPYWSKGWNYDEFSNYNKPMPKEEMVKPGELNKKYGFTTADFPPKAPVPEHGRYGDLASKQTPKLSAKQVQLAMKRDEKSYDQTQHELKLAQGALAAMEKETLRHHEVAKKDALHPAKEIAWDQKNMIKTTRAKKTVDALSSQLKQRELKLNADVDQMMTLEKAKAGKSTMRWLGSHILHGLSDRRNAPTVQQMHLQHRRSPHTATRSTQLSSQAAASKEAHQGAAGYMKSLASAGLCGMFGVAC</sequence>
<proteinExistence type="predicted"/>
<feature type="coiled-coil region" evidence="1">
    <location>
        <begin position="188"/>
        <end position="215"/>
    </location>
</feature>
<evidence type="ECO:0000256" key="1">
    <source>
        <dbReference type="SAM" id="Coils"/>
    </source>
</evidence>
<keyword evidence="1" id="KW-0175">Coiled coil</keyword>
<feature type="compositionally biased region" description="Polar residues" evidence="2">
    <location>
        <begin position="628"/>
        <end position="641"/>
    </location>
</feature>
<accession>A0A7S0HVD4</accession>
<protein>
    <submittedName>
        <fullName evidence="3">Uncharacterized protein</fullName>
    </submittedName>
</protein>
<evidence type="ECO:0000256" key="2">
    <source>
        <dbReference type="SAM" id="MobiDB-lite"/>
    </source>
</evidence>
<name>A0A7S0HVD4_9CRYP</name>
<feature type="region of interest" description="Disordered" evidence="2">
    <location>
        <begin position="609"/>
        <end position="643"/>
    </location>
</feature>
<dbReference type="AlphaFoldDB" id="A0A7S0HVD4"/>
<feature type="compositionally biased region" description="Polar residues" evidence="2">
    <location>
        <begin position="165"/>
        <end position="174"/>
    </location>
</feature>
<evidence type="ECO:0000313" key="3">
    <source>
        <dbReference type="EMBL" id="CAD8501319.1"/>
    </source>
</evidence>
<gene>
    <name evidence="3" type="ORF">HPHI1048_LOCUS19825</name>
</gene>
<feature type="coiled-coil region" evidence="1">
    <location>
        <begin position="270"/>
        <end position="304"/>
    </location>
</feature>
<feature type="region of interest" description="Disordered" evidence="2">
    <location>
        <begin position="159"/>
        <end position="179"/>
    </location>
</feature>
<organism evidence="3">
    <name type="scientific">Hanusia phi</name>
    <dbReference type="NCBI Taxonomy" id="3032"/>
    <lineage>
        <taxon>Eukaryota</taxon>
        <taxon>Cryptophyceae</taxon>
        <taxon>Pyrenomonadales</taxon>
        <taxon>Geminigeraceae</taxon>
        <taxon>Hanusia</taxon>
    </lineage>
</organism>
<dbReference type="EMBL" id="HBEO01029242">
    <property type="protein sequence ID" value="CAD8501319.1"/>
    <property type="molecule type" value="Transcribed_RNA"/>
</dbReference>